<evidence type="ECO:0000256" key="3">
    <source>
        <dbReference type="ARBA" id="ARBA00022989"/>
    </source>
</evidence>
<reference evidence="8 9" key="1">
    <citation type="submission" date="2024-02" db="EMBL/GenBank/DDBJ databases">
        <title>First draft genome assembly of two strains of Seiridium cardinale.</title>
        <authorList>
            <person name="Emiliani G."/>
            <person name="Scali E."/>
        </authorList>
    </citation>
    <scope>NUCLEOTIDE SEQUENCE [LARGE SCALE GENOMIC DNA]</scope>
    <source>
        <strain evidence="8 9">BM-138-000479</strain>
    </source>
</reference>
<proteinExistence type="predicted"/>
<evidence type="ECO:0000256" key="4">
    <source>
        <dbReference type="ARBA" id="ARBA00023136"/>
    </source>
</evidence>
<name>A0ABR2XLI0_9PEZI</name>
<evidence type="ECO:0000256" key="2">
    <source>
        <dbReference type="ARBA" id="ARBA00022692"/>
    </source>
</evidence>
<sequence>MRGVAAKIGTPEQDIVLLPWAELNNTWIYDQDAFCDSTVIWNGTICEVRRGNYYLESESESFEKMKDLTAAGGSAIETQGKGAELGISKLLTSSIGGTDTFTPGDVNSLVSFPVGIPRIAWDHGYTMLHAMGMGRNSTLLNALVQTGQISARVWSIFWGRMWVDTSDALDGSLVLGGYNQDQVFGANYTQPLDYSDATGCWTGMKVHLSRILLNYRNGSDFDLLPTNTAIDVCVVPHRQMMLEAPLSVVETFESITGMRNLGQSFGLHWSAFLYDLDNIYDGDMTFELSQGLQVRVPNNQFLVPFVDIDRNGSRTFNTSRRELLINGVYNQPATIGRYFLTAAYLMVDQDEGTFTMWQANPSSDRTLVPVMGRMAKEACQNGTIGDPSTNTTPSPSGSYAVSASQANVGLSNGGIAGIVVGCVAALLLIGVIMFLLRRSRRKRRAQPQLHANDTQESDKVPYNDHQQYASQSLGGGNAMTDNNKRVHELHDAQSGVAEMYGLHEPRVYEMDGTYHGR</sequence>
<keyword evidence="9" id="KW-1185">Reference proteome</keyword>
<evidence type="ECO:0000256" key="6">
    <source>
        <dbReference type="SAM" id="Phobius"/>
    </source>
</evidence>
<evidence type="ECO:0000256" key="5">
    <source>
        <dbReference type="SAM" id="MobiDB-lite"/>
    </source>
</evidence>
<gene>
    <name evidence="8" type="ORF">SCAR479_08721</name>
</gene>
<dbReference type="InterPro" id="IPR033121">
    <property type="entry name" value="PEPTIDASE_A1"/>
</dbReference>
<dbReference type="InterPro" id="IPR021109">
    <property type="entry name" value="Peptidase_aspartic_dom_sf"/>
</dbReference>
<comment type="caution">
    <text evidence="8">The sequence shown here is derived from an EMBL/GenBank/DDBJ whole genome shotgun (WGS) entry which is preliminary data.</text>
</comment>
<dbReference type="Gene3D" id="2.40.70.10">
    <property type="entry name" value="Acid Proteases"/>
    <property type="match status" value="2"/>
</dbReference>
<organism evidence="8 9">
    <name type="scientific">Seiridium cardinale</name>
    <dbReference type="NCBI Taxonomy" id="138064"/>
    <lineage>
        <taxon>Eukaryota</taxon>
        <taxon>Fungi</taxon>
        <taxon>Dikarya</taxon>
        <taxon>Ascomycota</taxon>
        <taxon>Pezizomycotina</taxon>
        <taxon>Sordariomycetes</taxon>
        <taxon>Xylariomycetidae</taxon>
        <taxon>Amphisphaeriales</taxon>
        <taxon>Sporocadaceae</taxon>
        <taxon>Seiridium</taxon>
    </lineage>
</organism>
<dbReference type="InterPro" id="IPR051694">
    <property type="entry name" value="Immunoregulatory_rcpt-like"/>
</dbReference>
<feature type="transmembrane region" description="Helical" evidence="6">
    <location>
        <begin position="414"/>
        <end position="436"/>
    </location>
</feature>
<dbReference type="SUPFAM" id="SSF50630">
    <property type="entry name" value="Acid proteases"/>
    <property type="match status" value="1"/>
</dbReference>
<keyword evidence="3 6" id="KW-1133">Transmembrane helix</keyword>
<protein>
    <submittedName>
        <fullName evidence="8">Peptidase A1 domain-containing protein</fullName>
    </submittedName>
</protein>
<dbReference type="PROSITE" id="PS51767">
    <property type="entry name" value="PEPTIDASE_A1"/>
    <property type="match status" value="1"/>
</dbReference>
<keyword evidence="4 6" id="KW-0472">Membrane</keyword>
<dbReference type="PANTHER" id="PTHR15549">
    <property type="entry name" value="PAIRED IMMUNOGLOBULIN-LIKE TYPE 2 RECEPTOR"/>
    <property type="match status" value="1"/>
</dbReference>
<dbReference type="EMBL" id="JARVKM010000040">
    <property type="protein sequence ID" value="KAK9774636.1"/>
    <property type="molecule type" value="Genomic_DNA"/>
</dbReference>
<evidence type="ECO:0000313" key="9">
    <source>
        <dbReference type="Proteomes" id="UP001465668"/>
    </source>
</evidence>
<feature type="domain" description="Peptidase A1" evidence="7">
    <location>
        <begin position="2"/>
        <end position="357"/>
    </location>
</feature>
<evidence type="ECO:0000256" key="1">
    <source>
        <dbReference type="ARBA" id="ARBA00004167"/>
    </source>
</evidence>
<accession>A0ABR2XLI0</accession>
<evidence type="ECO:0000259" key="7">
    <source>
        <dbReference type="PROSITE" id="PS51767"/>
    </source>
</evidence>
<feature type="region of interest" description="Disordered" evidence="5">
    <location>
        <begin position="443"/>
        <end position="462"/>
    </location>
</feature>
<keyword evidence="2 6" id="KW-0812">Transmembrane</keyword>
<dbReference type="Proteomes" id="UP001465668">
    <property type="component" value="Unassembled WGS sequence"/>
</dbReference>
<comment type="subcellular location">
    <subcellularLocation>
        <location evidence="1">Membrane</location>
        <topology evidence="1">Single-pass membrane protein</topology>
    </subcellularLocation>
</comment>
<evidence type="ECO:0000313" key="8">
    <source>
        <dbReference type="EMBL" id="KAK9774636.1"/>
    </source>
</evidence>